<dbReference type="AlphaFoldDB" id="A0A6A5X892"/>
<organism evidence="1 2">
    <name type="scientific">Aaosphaeria arxii CBS 175.79</name>
    <dbReference type="NCBI Taxonomy" id="1450172"/>
    <lineage>
        <taxon>Eukaryota</taxon>
        <taxon>Fungi</taxon>
        <taxon>Dikarya</taxon>
        <taxon>Ascomycota</taxon>
        <taxon>Pezizomycotina</taxon>
        <taxon>Dothideomycetes</taxon>
        <taxon>Pleosporomycetidae</taxon>
        <taxon>Pleosporales</taxon>
        <taxon>Pleosporales incertae sedis</taxon>
        <taxon>Aaosphaeria</taxon>
    </lineage>
</organism>
<name>A0A6A5X892_9PLEO</name>
<keyword evidence="2" id="KW-1185">Reference proteome</keyword>
<evidence type="ECO:0000313" key="1">
    <source>
        <dbReference type="EMBL" id="KAF2009131.1"/>
    </source>
</evidence>
<evidence type="ECO:0000313" key="2">
    <source>
        <dbReference type="Proteomes" id="UP000799778"/>
    </source>
</evidence>
<dbReference type="OrthoDB" id="5428055at2759"/>
<reference evidence="1" key="1">
    <citation type="journal article" date="2020" name="Stud. Mycol.">
        <title>101 Dothideomycetes genomes: a test case for predicting lifestyles and emergence of pathogens.</title>
        <authorList>
            <person name="Haridas S."/>
            <person name="Albert R."/>
            <person name="Binder M."/>
            <person name="Bloem J."/>
            <person name="Labutti K."/>
            <person name="Salamov A."/>
            <person name="Andreopoulos B."/>
            <person name="Baker S."/>
            <person name="Barry K."/>
            <person name="Bills G."/>
            <person name="Bluhm B."/>
            <person name="Cannon C."/>
            <person name="Castanera R."/>
            <person name="Culley D."/>
            <person name="Daum C."/>
            <person name="Ezra D."/>
            <person name="Gonzalez J."/>
            <person name="Henrissat B."/>
            <person name="Kuo A."/>
            <person name="Liang C."/>
            <person name="Lipzen A."/>
            <person name="Lutzoni F."/>
            <person name="Magnuson J."/>
            <person name="Mondo S."/>
            <person name="Nolan M."/>
            <person name="Ohm R."/>
            <person name="Pangilinan J."/>
            <person name="Park H.-J."/>
            <person name="Ramirez L."/>
            <person name="Alfaro M."/>
            <person name="Sun H."/>
            <person name="Tritt A."/>
            <person name="Yoshinaga Y."/>
            <person name="Zwiers L.-H."/>
            <person name="Turgeon B."/>
            <person name="Goodwin S."/>
            <person name="Spatafora J."/>
            <person name="Crous P."/>
            <person name="Grigoriev I."/>
        </authorList>
    </citation>
    <scope>NUCLEOTIDE SEQUENCE</scope>
    <source>
        <strain evidence="1">CBS 175.79</strain>
    </source>
</reference>
<accession>A0A6A5X892</accession>
<dbReference type="RefSeq" id="XP_033377470.1">
    <property type="nucleotide sequence ID" value="XM_033534792.1"/>
</dbReference>
<protein>
    <submittedName>
        <fullName evidence="1">Uncharacterized protein</fullName>
    </submittedName>
</protein>
<sequence>MSASRRQGGSLNNLWEERYSRQRREELYIKEDWREDRLAFLNGVSLFEYLRNGEKENFIETLLRFSKDFLEPPGQFRFSALRNFLGSADMSTFKRAATNRHASSIIISDERRDPIDITATTRHWDSDLYLRYPPSGINIYTERLDLPGLVQRLSENRRNNGAERRTLYVSHMSPSCAMAIIGTAPTRSIPILQKFFQNHLLFRTHFRVSMSGVYTIEFHIPYLALREGSPMQDDRRQGPHHCPAHKRLPLPRPGDQEAYYYEAQTSFLLTGIDERMYTVVCAVDTFFEREQNKNRQLNKTSSLDAPSGGSLWLEYPVWNPRQYALVVQAQRMLQAREEWTTLINYFVERLQHYEYLYELLDDHMLTRTIELTEAESTIRLFRDHIARMISVWDGYYDTTKTLYEVESFKLYTWWQEYIGSIGESVSELRILHEILAQKLELFKSMREGLVNASSFKESAEATRQENKISVLTTITMVIWASNLFKPDFSILKAFILKSSSFSSPLQQ</sequence>
<dbReference type="GeneID" id="54292189"/>
<dbReference type="EMBL" id="ML978080">
    <property type="protein sequence ID" value="KAF2009131.1"/>
    <property type="molecule type" value="Genomic_DNA"/>
</dbReference>
<gene>
    <name evidence="1" type="ORF">BU24DRAFT_91180</name>
</gene>
<dbReference type="Proteomes" id="UP000799778">
    <property type="component" value="Unassembled WGS sequence"/>
</dbReference>
<proteinExistence type="predicted"/>